<protein>
    <submittedName>
        <fullName evidence="1">Uncharacterized protein</fullName>
    </submittedName>
</protein>
<dbReference type="GeneTree" id="ENSGT00990000212432"/>
<dbReference type="Ensembl" id="ENSOTST00005146013.1">
    <property type="protein sequence ID" value="ENSOTSP00005111967.1"/>
    <property type="gene ID" value="ENSOTSG00005053807.1"/>
</dbReference>
<name>A0AAZ3P5K2_ONCTS</name>
<sequence>MRNLRLLKSLHCSELQGPGTPQCFSVLTDTGKVLLVSEYSVTEVDSRVMNEVSLTAERYLPEDGNQESVCVATATGDDFLNTNQVSTLLNLSSISFSKWLTMSPAEREEGG</sequence>
<evidence type="ECO:0000313" key="1">
    <source>
        <dbReference type="Ensembl" id="ENSOTSP00005111967.1"/>
    </source>
</evidence>
<organism evidence="1 2">
    <name type="scientific">Oncorhynchus tshawytscha</name>
    <name type="common">Chinook salmon</name>
    <name type="synonym">Salmo tshawytscha</name>
    <dbReference type="NCBI Taxonomy" id="74940"/>
    <lineage>
        <taxon>Eukaryota</taxon>
        <taxon>Metazoa</taxon>
        <taxon>Chordata</taxon>
        <taxon>Craniata</taxon>
        <taxon>Vertebrata</taxon>
        <taxon>Euteleostomi</taxon>
        <taxon>Actinopterygii</taxon>
        <taxon>Neopterygii</taxon>
        <taxon>Teleostei</taxon>
        <taxon>Protacanthopterygii</taxon>
        <taxon>Salmoniformes</taxon>
        <taxon>Salmonidae</taxon>
        <taxon>Salmoninae</taxon>
        <taxon>Oncorhynchus</taxon>
    </lineage>
</organism>
<reference evidence="1" key="3">
    <citation type="submission" date="2025-09" db="UniProtKB">
        <authorList>
            <consortium name="Ensembl"/>
        </authorList>
    </citation>
    <scope>IDENTIFICATION</scope>
</reference>
<gene>
    <name evidence="1" type="primary">IGKC</name>
</gene>
<dbReference type="Proteomes" id="UP000694402">
    <property type="component" value="Unassembled WGS sequence"/>
</dbReference>
<evidence type="ECO:0000313" key="2">
    <source>
        <dbReference type="Proteomes" id="UP000694402"/>
    </source>
</evidence>
<proteinExistence type="predicted"/>
<dbReference type="AlphaFoldDB" id="A0AAZ3P5K2"/>
<reference evidence="1" key="2">
    <citation type="submission" date="2025-08" db="UniProtKB">
        <authorList>
            <consortium name="Ensembl"/>
        </authorList>
    </citation>
    <scope>IDENTIFICATION</scope>
</reference>
<reference evidence="2" key="1">
    <citation type="journal article" date="2018" name="PLoS ONE">
        <title>Chinook salmon (Oncorhynchus tshawytscha) genome and transcriptome.</title>
        <authorList>
            <person name="Christensen K.A."/>
            <person name="Leong J.S."/>
            <person name="Sakhrani D."/>
            <person name="Biagi C.A."/>
            <person name="Minkley D.R."/>
            <person name="Withler R.E."/>
            <person name="Rondeau E.B."/>
            <person name="Koop B.F."/>
            <person name="Devlin R.H."/>
        </authorList>
    </citation>
    <scope>NUCLEOTIDE SEQUENCE [LARGE SCALE GENOMIC DNA]</scope>
</reference>
<keyword evidence="2" id="KW-1185">Reference proteome</keyword>
<accession>A0AAZ3P5K2</accession>